<dbReference type="InterPro" id="IPR013766">
    <property type="entry name" value="Thioredoxin_domain"/>
</dbReference>
<keyword evidence="4" id="KW-0676">Redox-active center</keyword>
<dbReference type="PANTHER" id="PTHR13887">
    <property type="entry name" value="GLUTATHIONE S-TRANSFERASE KAPPA"/>
    <property type="match status" value="1"/>
</dbReference>
<organism evidence="6 7">
    <name type="scientific">Paracoccus simplex</name>
    <dbReference type="NCBI Taxonomy" id="2086346"/>
    <lineage>
        <taxon>Bacteria</taxon>
        <taxon>Pseudomonadati</taxon>
        <taxon>Pseudomonadota</taxon>
        <taxon>Alphaproteobacteria</taxon>
        <taxon>Rhodobacterales</taxon>
        <taxon>Paracoccaceae</taxon>
        <taxon>Paracoccus</taxon>
    </lineage>
</organism>
<evidence type="ECO:0000256" key="1">
    <source>
        <dbReference type="ARBA" id="ARBA00022729"/>
    </source>
</evidence>
<dbReference type="Pfam" id="PF01323">
    <property type="entry name" value="DSBA"/>
    <property type="match status" value="1"/>
</dbReference>
<keyword evidence="3" id="KW-1015">Disulfide bond</keyword>
<dbReference type="Proteomes" id="UP001595596">
    <property type="component" value="Unassembled WGS sequence"/>
</dbReference>
<evidence type="ECO:0000313" key="6">
    <source>
        <dbReference type="EMBL" id="MFC3570101.1"/>
    </source>
</evidence>
<dbReference type="InterPro" id="IPR001853">
    <property type="entry name" value="DSBA-like_thioredoxin_dom"/>
</dbReference>
<evidence type="ECO:0000259" key="5">
    <source>
        <dbReference type="PROSITE" id="PS51352"/>
    </source>
</evidence>
<dbReference type="SUPFAM" id="SSF52833">
    <property type="entry name" value="Thioredoxin-like"/>
    <property type="match status" value="1"/>
</dbReference>
<comment type="caution">
    <text evidence="6">The sequence shown here is derived from an EMBL/GenBank/DDBJ whole genome shotgun (WGS) entry which is preliminary data.</text>
</comment>
<reference evidence="7" key="1">
    <citation type="journal article" date="2019" name="Int. J. Syst. Evol. Microbiol.">
        <title>The Global Catalogue of Microorganisms (GCM) 10K type strain sequencing project: providing services to taxonomists for standard genome sequencing and annotation.</title>
        <authorList>
            <consortium name="The Broad Institute Genomics Platform"/>
            <consortium name="The Broad Institute Genome Sequencing Center for Infectious Disease"/>
            <person name="Wu L."/>
            <person name="Ma J."/>
        </authorList>
    </citation>
    <scope>NUCLEOTIDE SEQUENCE [LARGE SCALE GENOMIC DNA]</scope>
    <source>
        <strain evidence="7">VKM B-3226</strain>
    </source>
</reference>
<evidence type="ECO:0000256" key="3">
    <source>
        <dbReference type="ARBA" id="ARBA00023157"/>
    </source>
</evidence>
<accession>A0ABV7S1L0</accession>
<dbReference type="RefSeq" id="WP_379030660.1">
    <property type="nucleotide sequence ID" value="NZ_JBHRXE010000033.1"/>
</dbReference>
<keyword evidence="1" id="KW-0732">Signal</keyword>
<protein>
    <submittedName>
        <fullName evidence="6">DsbA family protein</fullName>
    </submittedName>
</protein>
<dbReference type="PROSITE" id="PS51352">
    <property type="entry name" value="THIOREDOXIN_2"/>
    <property type="match status" value="1"/>
</dbReference>
<feature type="domain" description="Thioredoxin" evidence="5">
    <location>
        <begin position="30"/>
        <end position="218"/>
    </location>
</feature>
<dbReference type="EMBL" id="JBHRXE010000033">
    <property type="protein sequence ID" value="MFC3570101.1"/>
    <property type="molecule type" value="Genomic_DNA"/>
</dbReference>
<dbReference type="InterPro" id="IPR036249">
    <property type="entry name" value="Thioredoxin-like_sf"/>
</dbReference>
<evidence type="ECO:0000256" key="4">
    <source>
        <dbReference type="ARBA" id="ARBA00023284"/>
    </source>
</evidence>
<dbReference type="InterPro" id="IPR006311">
    <property type="entry name" value="TAT_signal"/>
</dbReference>
<keyword evidence="7" id="KW-1185">Reference proteome</keyword>
<keyword evidence="2" id="KW-0560">Oxidoreductase</keyword>
<name>A0ABV7S1L0_9RHOB</name>
<gene>
    <name evidence="6" type="ORF">ACFOMP_11625</name>
</gene>
<dbReference type="Gene3D" id="3.40.30.10">
    <property type="entry name" value="Glutaredoxin"/>
    <property type="match status" value="1"/>
</dbReference>
<evidence type="ECO:0000256" key="2">
    <source>
        <dbReference type="ARBA" id="ARBA00023002"/>
    </source>
</evidence>
<dbReference type="CDD" id="cd03023">
    <property type="entry name" value="DsbA_Com1_like"/>
    <property type="match status" value="1"/>
</dbReference>
<dbReference type="PROSITE" id="PS51318">
    <property type="entry name" value="TAT"/>
    <property type="match status" value="1"/>
</dbReference>
<sequence>MSITRRDILAGAAGFGLAGTAGGAILLGRDRAGGSGGDKSAAAAEMSTDEVLRDPDNPVLGNPEGALTIVEYFDYQCPYCKMGHAMLTDVVAKDGDIRLVMKDWPIFGAPSVLASQLVLGAASMGDYAQAHAALMATEARLTEDQIRQVLGDGGIDTAAALAAYRAERGKWDGLLARNSAQAAALGLRGTPAFIIGKTIYPGALDETRLRGAIAEARRTS</sequence>
<dbReference type="PANTHER" id="PTHR13887:SF14">
    <property type="entry name" value="DISULFIDE BOND FORMATION PROTEIN D"/>
    <property type="match status" value="1"/>
</dbReference>
<evidence type="ECO:0000313" key="7">
    <source>
        <dbReference type="Proteomes" id="UP001595596"/>
    </source>
</evidence>
<proteinExistence type="predicted"/>